<feature type="domain" description="ATP-grasp" evidence="5">
    <location>
        <begin position="119"/>
        <end position="304"/>
    </location>
</feature>
<name>A0ABR9XN10_9SPHI</name>
<sequence>MSKILVTDCWTRKTLSAVRSLGREGLIVDAVSHTRIAPGIYSSFVRQYFIVPDPKKDPEGYLRSILELLQREQYACIMPFEESSIELFLNARAQIEQYARLPIPSAKAYHAANNKWEVLQLAKKLNIPMPQSHRPETPAEVDEALNALQFPIIIKPVSSSGSRGIKKVTNRQQFDKDYAEVVKAYGYPIIQECIDWQGEGCGVGILAQDGDILANFSYKRLREFPVQGGPSTLRESTADDETKLYAANLLKELNWDGVAMVEFKRDPVTKVPKLMEINPRFWGSLDLSYVAGVNFPYLLYLFATGQQVMQPIYKTGTIGRWLLPGDLAHFLGNPNRFKMEPSFFNFINDNTYYDDFKKDDIKGNIATVLCTIAMVFDPEIWKIGVFRK</sequence>
<comment type="caution">
    <text evidence="6">The sequence shown here is derived from an EMBL/GenBank/DDBJ whole genome shotgun (WGS) entry which is preliminary data.</text>
</comment>
<dbReference type="InterPro" id="IPR011761">
    <property type="entry name" value="ATP-grasp"/>
</dbReference>
<keyword evidence="1" id="KW-0436">Ligase</keyword>
<keyword evidence="2 4" id="KW-0547">Nucleotide-binding</keyword>
<evidence type="ECO:0000313" key="7">
    <source>
        <dbReference type="Proteomes" id="UP000632774"/>
    </source>
</evidence>
<dbReference type="RefSeq" id="WP_194108152.1">
    <property type="nucleotide sequence ID" value="NZ_JADFFM010000002.1"/>
</dbReference>
<dbReference type="SUPFAM" id="SSF56059">
    <property type="entry name" value="Glutathione synthetase ATP-binding domain-like"/>
    <property type="match status" value="1"/>
</dbReference>
<dbReference type="PANTHER" id="PTHR43055:SF1">
    <property type="entry name" value="FORMATE-DEPENDENT PHOSPHORIBOSYLGLYCINAMIDE FORMYLTRANSFERASE"/>
    <property type="match status" value="1"/>
</dbReference>
<dbReference type="EMBL" id="JADFFM010000002">
    <property type="protein sequence ID" value="MBE9668768.1"/>
    <property type="molecule type" value="Genomic_DNA"/>
</dbReference>
<protein>
    <submittedName>
        <fullName evidence="6">ATP-grasp domain-containing protein</fullName>
    </submittedName>
</protein>
<dbReference type="InterPro" id="IPR013815">
    <property type="entry name" value="ATP_grasp_subdomain_1"/>
</dbReference>
<dbReference type="Gene3D" id="3.30.470.20">
    <property type="entry name" value="ATP-grasp fold, B domain"/>
    <property type="match status" value="1"/>
</dbReference>
<dbReference type="PROSITE" id="PS50975">
    <property type="entry name" value="ATP_GRASP"/>
    <property type="match status" value="1"/>
</dbReference>
<keyword evidence="3 4" id="KW-0067">ATP-binding</keyword>
<evidence type="ECO:0000256" key="1">
    <source>
        <dbReference type="ARBA" id="ARBA00022598"/>
    </source>
</evidence>
<proteinExistence type="predicted"/>
<evidence type="ECO:0000256" key="3">
    <source>
        <dbReference type="ARBA" id="ARBA00022840"/>
    </source>
</evidence>
<organism evidence="6 7">
    <name type="scientific">Mucilaginibacter boryungensis</name>
    <dbReference type="NCBI Taxonomy" id="768480"/>
    <lineage>
        <taxon>Bacteria</taxon>
        <taxon>Pseudomonadati</taxon>
        <taxon>Bacteroidota</taxon>
        <taxon>Sphingobacteriia</taxon>
        <taxon>Sphingobacteriales</taxon>
        <taxon>Sphingobacteriaceae</taxon>
        <taxon>Mucilaginibacter</taxon>
    </lineage>
</organism>
<keyword evidence="7" id="KW-1185">Reference proteome</keyword>
<evidence type="ECO:0000256" key="2">
    <source>
        <dbReference type="ARBA" id="ARBA00022741"/>
    </source>
</evidence>
<evidence type="ECO:0000313" key="6">
    <source>
        <dbReference type="EMBL" id="MBE9668768.1"/>
    </source>
</evidence>
<evidence type="ECO:0000256" key="4">
    <source>
        <dbReference type="PROSITE-ProRule" id="PRU00409"/>
    </source>
</evidence>
<dbReference type="Proteomes" id="UP000632774">
    <property type="component" value="Unassembled WGS sequence"/>
</dbReference>
<dbReference type="PANTHER" id="PTHR43055">
    <property type="entry name" value="FORMATE-DEPENDENT PHOSPHORIBOSYLGLYCINAMIDE FORMYLTRANSFERASE"/>
    <property type="match status" value="1"/>
</dbReference>
<dbReference type="Gene3D" id="3.30.1490.20">
    <property type="entry name" value="ATP-grasp fold, A domain"/>
    <property type="match status" value="1"/>
</dbReference>
<reference evidence="6 7" key="1">
    <citation type="submission" date="2020-10" db="EMBL/GenBank/DDBJ databases">
        <title>Mucilaginibacter mali sp. nov., isolated from rhizosphere soil of apple orchard.</title>
        <authorList>
            <person name="Lee J.-S."/>
            <person name="Kim H.S."/>
            <person name="Kim J.-S."/>
        </authorList>
    </citation>
    <scope>NUCLEOTIDE SEQUENCE [LARGE SCALE GENOMIC DNA]</scope>
    <source>
        <strain evidence="6 7">KCTC 23157</strain>
    </source>
</reference>
<gene>
    <name evidence="6" type="ORF">IRJ18_20540</name>
</gene>
<dbReference type="Pfam" id="PF15632">
    <property type="entry name" value="ATPgrasp_Ter"/>
    <property type="match status" value="1"/>
</dbReference>
<evidence type="ECO:0000259" key="5">
    <source>
        <dbReference type="PROSITE" id="PS50975"/>
    </source>
</evidence>
<dbReference type="Gene3D" id="3.40.50.20">
    <property type="match status" value="1"/>
</dbReference>
<accession>A0ABR9XN10</accession>